<gene>
    <name evidence="5" type="primary">rplY</name>
    <name evidence="5" type="synonym">ctc</name>
    <name evidence="8" type="ORF">BC748_2123</name>
</gene>
<organism evidence="8 9">
    <name type="scientific">Flavobacterium dankookense</name>
    <dbReference type="NCBI Taxonomy" id="706186"/>
    <lineage>
        <taxon>Bacteria</taxon>
        <taxon>Pseudomonadati</taxon>
        <taxon>Bacteroidota</taxon>
        <taxon>Flavobacteriia</taxon>
        <taxon>Flavobacteriales</taxon>
        <taxon>Flavobacteriaceae</taxon>
        <taxon>Flavobacterium</taxon>
    </lineage>
</organism>
<dbReference type="CDD" id="cd00495">
    <property type="entry name" value="Ribosomal_L25_TL5_CTC"/>
    <property type="match status" value="1"/>
</dbReference>
<dbReference type="PANTHER" id="PTHR33284:SF1">
    <property type="entry name" value="RIBOSOMAL PROTEIN L25_GLN-TRNA SYNTHETASE, ANTI-CODON-BINDING DOMAIN-CONTAINING PROTEIN"/>
    <property type="match status" value="1"/>
</dbReference>
<dbReference type="InterPro" id="IPR020057">
    <property type="entry name" value="Ribosomal_bL25_b-dom"/>
</dbReference>
<accession>A0A4R6Q8K2</accession>
<dbReference type="OrthoDB" id="9786489at2"/>
<evidence type="ECO:0000256" key="1">
    <source>
        <dbReference type="ARBA" id="ARBA00022730"/>
    </source>
</evidence>
<reference evidence="8 9" key="1">
    <citation type="submission" date="2019-03" db="EMBL/GenBank/DDBJ databases">
        <title>Genomic Encyclopedia of Archaeal and Bacterial Type Strains, Phase II (KMG-II): from individual species to whole genera.</title>
        <authorList>
            <person name="Goeker M."/>
        </authorList>
    </citation>
    <scope>NUCLEOTIDE SEQUENCE [LARGE SCALE GENOMIC DNA]</scope>
    <source>
        <strain evidence="8 9">DSM 25687</strain>
    </source>
</reference>
<dbReference type="InterPro" id="IPR037121">
    <property type="entry name" value="Ribosomal_bL25_C"/>
</dbReference>
<comment type="function">
    <text evidence="5">This is one of the proteins that binds to the 5S RNA in the ribosome where it forms part of the central protuberance.</text>
</comment>
<evidence type="ECO:0000256" key="5">
    <source>
        <dbReference type="HAMAP-Rule" id="MF_01334"/>
    </source>
</evidence>
<dbReference type="PANTHER" id="PTHR33284">
    <property type="entry name" value="RIBOSOMAL PROTEIN L25/GLN-TRNA SYNTHETASE, ANTI-CODON-BINDING DOMAIN-CONTAINING PROTEIN"/>
    <property type="match status" value="1"/>
</dbReference>
<keyword evidence="3 5" id="KW-0689">Ribosomal protein</keyword>
<evidence type="ECO:0000259" key="6">
    <source>
        <dbReference type="Pfam" id="PF01386"/>
    </source>
</evidence>
<dbReference type="GO" id="GO:0006412">
    <property type="term" value="P:translation"/>
    <property type="evidence" value="ECO:0007669"/>
    <property type="project" value="UniProtKB-UniRule"/>
</dbReference>
<dbReference type="InterPro" id="IPR001021">
    <property type="entry name" value="Ribosomal_bL25_long"/>
</dbReference>
<dbReference type="SUPFAM" id="SSF50715">
    <property type="entry name" value="Ribosomal protein L25-like"/>
    <property type="match status" value="1"/>
</dbReference>
<evidence type="ECO:0000256" key="4">
    <source>
        <dbReference type="ARBA" id="ARBA00023274"/>
    </source>
</evidence>
<dbReference type="GO" id="GO:0008097">
    <property type="term" value="F:5S rRNA binding"/>
    <property type="evidence" value="ECO:0007669"/>
    <property type="project" value="InterPro"/>
</dbReference>
<dbReference type="InterPro" id="IPR020930">
    <property type="entry name" value="Ribosomal_uL5_bac-type"/>
</dbReference>
<proteinExistence type="inferred from homology"/>
<dbReference type="Proteomes" id="UP000295260">
    <property type="component" value="Unassembled WGS sequence"/>
</dbReference>
<dbReference type="NCBIfam" id="NF004132">
    <property type="entry name" value="PRK05618.2-2"/>
    <property type="match status" value="1"/>
</dbReference>
<evidence type="ECO:0000256" key="3">
    <source>
        <dbReference type="ARBA" id="ARBA00022980"/>
    </source>
</evidence>
<comment type="similarity">
    <text evidence="5">Belongs to the bacterial ribosomal protein bL25 family. CTC subfamily.</text>
</comment>
<dbReference type="InterPro" id="IPR029751">
    <property type="entry name" value="Ribosomal_L25_dom"/>
</dbReference>
<protein>
    <recommendedName>
        <fullName evidence="5">Large ribosomal subunit protein bL25</fullName>
    </recommendedName>
    <alternativeName>
        <fullName evidence="5">General stress protein CTC</fullName>
    </alternativeName>
</protein>
<dbReference type="NCBIfam" id="TIGR00731">
    <property type="entry name" value="bL25_bact_ctc"/>
    <property type="match status" value="1"/>
</dbReference>
<evidence type="ECO:0000313" key="9">
    <source>
        <dbReference type="Proteomes" id="UP000295260"/>
    </source>
</evidence>
<dbReference type="HAMAP" id="MF_01334">
    <property type="entry name" value="Ribosomal_bL25_CTC"/>
    <property type="match status" value="1"/>
</dbReference>
<sequence>MKSITIKGSERESVGKVATKAIRNAGMVPCVIYGGSQPVHFAAEEKAFKSLVYTPNAHTVVVDLGGKTTNVILQDIQFHPVSDKILHIDFFQLNENKEIMMEVPVKVVGTSPGVLLGGDLRLNLRRVKVKALPKNLPDYVEANISELQMGNKLYVTKLATNNFKLIHPDNTVIAQVKISRAAMKAAQEAAKAEKGGAKKKK</sequence>
<dbReference type="GO" id="GO:0022625">
    <property type="term" value="C:cytosolic large ribosomal subunit"/>
    <property type="evidence" value="ECO:0007669"/>
    <property type="project" value="TreeGrafter"/>
</dbReference>
<dbReference type="Gene3D" id="2.40.240.10">
    <property type="entry name" value="Ribosomal Protein L25, Chain P"/>
    <property type="match status" value="1"/>
</dbReference>
<dbReference type="AlphaFoldDB" id="A0A4R6Q8K2"/>
<dbReference type="GO" id="GO:0003735">
    <property type="term" value="F:structural constituent of ribosome"/>
    <property type="evidence" value="ECO:0007669"/>
    <property type="project" value="InterPro"/>
</dbReference>
<dbReference type="InterPro" id="IPR020056">
    <property type="entry name" value="Rbsml_bL25/Gln-tRNA_synth_N"/>
</dbReference>
<keyword evidence="2 5" id="KW-0694">RNA-binding</keyword>
<dbReference type="EMBL" id="SNXR01000014">
    <property type="protein sequence ID" value="TDP58878.1"/>
    <property type="molecule type" value="Genomic_DNA"/>
</dbReference>
<name>A0A4R6Q8K2_9FLAO</name>
<evidence type="ECO:0000259" key="7">
    <source>
        <dbReference type="Pfam" id="PF14693"/>
    </source>
</evidence>
<keyword evidence="9" id="KW-1185">Reference proteome</keyword>
<evidence type="ECO:0000313" key="8">
    <source>
        <dbReference type="EMBL" id="TDP58878.1"/>
    </source>
</evidence>
<comment type="caution">
    <text evidence="8">The sequence shown here is derived from an EMBL/GenBank/DDBJ whole genome shotgun (WGS) entry which is preliminary data.</text>
</comment>
<dbReference type="InterPro" id="IPR011035">
    <property type="entry name" value="Ribosomal_bL25/Gln-tRNA_synth"/>
</dbReference>
<keyword evidence="1 5" id="KW-0699">rRNA-binding</keyword>
<dbReference type="Pfam" id="PF14693">
    <property type="entry name" value="Ribosomal_TL5_C"/>
    <property type="match status" value="1"/>
</dbReference>
<evidence type="ECO:0000256" key="2">
    <source>
        <dbReference type="ARBA" id="ARBA00022884"/>
    </source>
</evidence>
<keyword evidence="4 5" id="KW-0687">Ribonucleoprotein</keyword>
<feature type="domain" description="Large ribosomal subunit protein bL25 L25" evidence="6">
    <location>
        <begin position="6"/>
        <end position="90"/>
    </location>
</feature>
<dbReference type="RefSeq" id="WP_133533368.1">
    <property type="nucleotide sequence ID" value="NZ_SNXR01000014.1"/>
</dbReference>
<dbReference type="Gene3D" id="2.170.120.20">
    <property type="entry name" value="Ribosomal protein L25, beta domain"/>
    <property type="match status" value="1"/>
</dbReference>
<comment type="subunit">
    <text evidence="5">Part of the 50S ribosomal subunit; part of the 5S rRNA/L5/L18/L25 subcomplex. Contacts the 5S rRNA. Binds to the 5S rRNA independently of L5 and L18.</text>
</comment>
<dbReference type="Pfam" id="PF01386">
    <property type="entry name" value="Ribosomal_L25p"/>
    <property type="match status" value="1"/>
</dbReference>
<feature type="domain" description="Large ribosomal subunit protein bL25 beta" evidence="7">
    <location>
        <begin position="99"/>
        <end position="179"/>
    </location>
</feature>